<evidence type="ECO:0000256" key="1">
    <source>
        <dbReference type="SAM" id="Phobius"/>
    </source>
</evidence>
<dbReference type="Proteomes" id="UP001524944">
    <property type="component" value="Unassembled WGS sequence"/>
</dbReference>
<keyword evidence="2" id="KW-0732">Signal</keyword>
<dbReference type="Pfam" id="PF10633">
    <property type="entry name" value="NPCBM_assoc"/>
    <property type="match status" value="1"/>
</dbReference>
<comment type="caution">
    <text evidence="4">The sequence shown here is derived from an EMBL/GenBank/DDBJ whole genome shotgun (WGS) entry which is preliminary data.</text>
</comment>
<keyword evidence="1" id="KW-0472">Membrane</keyword>
<dbReference type="PANTHER" id="PTHR39198">
    <property type="entry name" value="HYPOTHETICAL MEMBRANE PROTEIN, CONSERVED"/>
    <property type="match status" value="1"/>
</dbReference>
<evidence type="ECO:0000256" key="2">
    <source>
        <dbReference type="SAM" id="SignalP"/>
    </source>
</evidence>
<proteinExistence type="predicted"/>
<organism evidence="4 5">
    <name type="scientific">Dehalobacterium formicoaceticum</name>
    <dbReference type="NCBI Taxonomy" id="51515"/>
    <lineage>
        <taxon>Bacteria</taxon>
        <taxon>Bacillati</taxon>
        <taxon>Bacillota</taxon>
        <taxon>Clostridia</taxon>
        <taxon>Eubacteriales</taxon>
        <taxon>Peptococcaceae</taxon>
        <taxon>Dehalobacterium</taxon>
    </lineage>
</organism>
<feature type="signal peptide" evidence="2">
    <location>
        <begin position="1"/>
        <end position="27"/>
    </location>
</feature>
<dbReference type="RefSeq" id="WP_257912763.1">
    <property type="nucleotide sequence ID" value="NZ_JANPWE010000002.1"/>
</dbReference>
<name>A0ABT1Y3S8_9FIRM</name>
<keyword evidence="1" id="KW-1133">Transmembrane helix</keyword>
<dbReference type="Gene3D" id="2.60.40.10">
    <property type="entry name" value="Immunoglobulins"/>
    <property type="match status" value="1"/>
</dbReference>
<sequence>MKSLKKTILLLSMLIIVLAFSISAAFAADVSGTEFLTGCNLSPGASKAIALFIGNADAASHSYTLTAGDSANSYELYFSTDGAAVKSLTVPAGTSGQVDLNINLKGESSVNEDKLSVKAVRDDGKENVINLSIIINKDHMLTVKSMLDKFDVFSGKSAEITLSVTNNGSKDLNNIKIKPELPYKWFVSQGTETVMNLKPGETGTLTIKVDVPSSQVAGNFAAKFTAMSDEMSSGQISIPVTVKTSSNIGLWMLGILILIAGFTLLQFKRHGRR</sequence>
<protein>
    <submittedName>
        <fullName evidence="4">NEW3 domain-containing protein</fullName>
    </submittedName>
</protein>
<keyword evidence="5" id="KW-1185">Reference proteome</keyword>
<dbReference type="EMBL" id="JANPWE010000002">
    <property type="protein sequence ID" value="MCR6545146.1"/>
    <property type="molecule type" value="Genomic_DNA"/>
</dbReference>
<evidence type="ECO:0000313" key="5">
    <source>
        <dbReference type="Proteomes" id="UP001524944"/>
    </source>
</evidence>
<evidence type="ECO:0000259" key="3">
    <source>
        <dbReference type="Pfam" id="PF10633"/>
    </source>
</evidence>
<reference evidence="4 5" key="1">
    <citation type="submission" date="2022-08" db="EMBL/GenBank/DDBJ databases">
        <title>Proteogenomics of the novel Dehalobacterium formicoaceticum strain EZ94 highlights a key role of methyltransferases during anaerobic dichloromethane degradation.</title>
        <authorList>
            <person name="Wasmund K."/>
        </authorList>
    </citation>
    <scope>NUCLEOTIDE SEQUENCE [LARGE SCALE GENOMIC DNA]</scope>
    <source>
        <strain evidence="4 5">EZ94</strain>
    </source>
</reference>
<dbReference type="PANTHER" id="PTHR39198:SF1">
    <property type="entry name" value="ALPHA-GALACTOSIDASE NEW3 DOMAIN-CONTAINING PROTEIN"/>
    <property type="match status" value="1"/>
</dbReference>
<dbReference type="InterPro" id="IPR013783">
    <property type="entry name" value="Ig-like_fold"/>
</dbReference>
<accession>A0ABT1Y3S8</accession>
<gene>
    <name evidence="4" type="ORF">NVS47_06390</name>
</gene>
<evidence type="ECO:0000313" key="4">
    <source>
        <dbReference type="EMBL" id="MCR6545146.1"/>
    </source>
</evidence>
<keyword evidence="1" id="KW-0812">Transmembrane</keyword>
<feature type="domain" description="Alpha-galactosidase NEW3" evidence="3">
    <location>
        <begin position="154"/>
        <end position="226"/>
    </location>
</feature>
<dbReference type="InterPro" id="IPR018905">
    <property type="entry name" value="A-galactase_NEW3"/>
</dbReference>
<feature type="chain" id="PRO_5045446395" evidence="2">
    <location>
        <begin position="28"/>
        <end position="273"/>
    </location>
</feature>
<feature type="transmembrane region" description="Helical" evidence="1">
    <location>
        <begin position="248"/>
        <end position="267"/>
    </location>
</feature>